<dbReference type="InterPro" id="IPR009060">
    <property type="entry name" value="UBA-like_sf"/>
</dbReference>
<evidence type="ECO:0000259" key="4">
    <source>
        <dbReference type="Pfam" id="PF00889"/>
    </source>
</evidence>
<dbReference type="HAMAP" id="MF_00050">
    <property type="entry name" value="EF_Ts"/>
    <property type="match status" value="1"/>
</dbReference>
<dbReference type="EMBL" id="UINC01035399">
    <property type="protein sequence ID" value="SVB27734.1"/>
    <property type="molecule type" value="Genomic_DNA"/>
</dbReference>
<dbReference type="PANTHER" id="PTHR11741">
    <property type="entry name" value="ELONGATION FACTOR TS"/>
    <property type="match status" value="1"/>
</dbReference>
<dbReference type="Pfam" id="PF00889">
    <property type="entry name" value="EF_TS"/>
    <property type="match status" value="1"/>
</dbReference>
<dbReference type="SUPFAM" id="SSF54713">
    <property type="entry name" value="Elongation factor Ts (EF-Ts), dimerisation domain"/>
    <property type="match status" value="2"/>
</dbReference>
<dbReference type="FunFam" id="1.10.286.20:FF:000001">
    <property type="entry name" value="Elongation factor Ts"/>
    <property type="match status" value="1"/>
</dbReference>
<name>A0A382CPI2_9ZZZZ</name>
<evidence type="ECO:0000256" key="3">
    <source>
        <dbReference type="ARBA" id="ARBA00022917"/>
    </source>
</evidence>
<dbReference type="PANTHER" id="PTHR11741:SF0">
    <property type="entry name" value="ELONGATION FACTOR TS, MITOCHONDRIAL"/>
    <property type="match status" value="1"/>
</dbReference>
<dbReference type="InterPro" id="IPR018101">
    <property type="entry name" value="Transl_elong_Ts_CS"/>
</dbReference>
<dbReference type="GO" id="GO:0005737">
    <property type="term" value="C:cytoplasm"/>
    <property type="evidence" value="ECO:0007669"/>
    <property type="project" value="UniProtKB-ARBA"/>
</dbReference>
<evidence type="ECO:0000256" key="2">
    <source>
        <dbReference type="ARBA" id="ARBA00022768"/>
    </source>
</evidence>
<dbReference type="Gene3D" id="1.10.8.10">
    <property type="entry name" value="DNA helicase RuvA subunit, C-terminal domain"/>
    <property type="match status" value="1"/>
</dbReference>
<dbReference type="PROSITE" id="PS01127">
    <property type="entry name" value="EF_TS_2"/>
    <property type="match status" value="1"/>
</dbReference>
<keyword evidence="3" id="KW-0648">Protein biosynthesis</keyword>
<evidence type="ECO:0000256" key="1">
    <source>
        <dbReference type="ARBA" id="ARBA00005532"/>
    </source>
</evidence>
<dbReference type="SUPFAM" id="SSF46934">
    <property type="entry name" value="UBA-like"/>
    <property type="match status" value="1"/>
</dbReference>
<dbReference type="NCBIfam" id="TIGR00116">
    <property type="entry name" value="tsf"/>
    <property type="match status" value="1"/>
</dbReference>
<keyword evidence="2" id="KW-0251">Elongation factor</keyword>
<dbReference type="AlphaFoldDB" id="A0A382CPI2"/>
<dbReference type="InterPro" id="IPR036402">
    <property type="entry name" value="EF-Ts_dimer_sf"/>
</dbReference>
<dbReference type="GO" id="GO:0003746">
    <property type="term" value="F:translation elongation factor activity"/>
    <property type="evidence" value="ECO:0007669"/>
    <property type="project" value="UniProtKB-KW"/>
</dbReference>
<dbReference type="Gene3D" id="1.10.286.20">
    <property type="match status" value="1"/>
</dbReference>
<dbReference type="PROSITE" id="PS01126">
    <property type="entry name" value="EF_TS_1"/>
    <property type="match status" value="1"/>
</dbReference>
<evidence type="ECO:0000313" key="5">
    <source>
        <dbReference type="EMBL" id="SVB27734.1"/>
    </source>
</evidence>
<dbReference type="InterPro" id="IPR014039">
    <property type="entry name" value="Transl_elong_EFTs/EF1B_dimer"/>
</dbReference>
<sequence>MAEVTAKLVGQLRKMTSAGLMDCKKALIETDGDVEAAVDVLRAQGTIKAAKKAGREANEGVIVHYIQPNSKAGVLVEINCETDFVAKNEQFQEFVADVAKFKLSAPDTDFEELRIAQVAKIGENILLSRDAKLEVDGTGLVAAYIHTGAKVGVLLQVGAGKEDTLGNDDFKVLVKDITLHIAASAPVSVSRDEVDPELVAKEKAIAEEQAAGKPPQAIEKIVDGKMNKFFATNCLLEQGFVKNPDISIKDHVASVAKGLGDEITVAKFLRFQVGESF</sequence>
<gene>
    <name evidence="5" type="ORF">METZ01_LOCUS180588</name>
</gene>
<reference evidence="5" key="1">
    <citation type="submission" date="2018-05" db="EMBL/GenBank/DDBJ databases">
        <authorList>
            <person name="Lanie J.A."/>
            <person name="Ng W.-L."/>
            <person name="Kazmierczak K.M."/>
            <person name="Andrzejewski T.M."/>
            <person name="Davidsen T.M."/>
            <person name="Wayne K.J."/>
            <person name="Tettelin H."/>
            <person name="Glass J.I."/>
            <person name="Rusch D."/>
            <person name="Podicherti R."/>
            <person name="Tsui H.-C.T."/>
            <person name="Winkler M.E."/>
        </authorList>
    </citation>
    <scope>NUCLEOTIDE SEQUENCE</scope>
</reference>
<dbReference type="FunFam" id="1.10.8.10:FF:000001">
    <property type="entry name" value="Elongation factor Ts"/>
    <property type="match status" value="1"/>
</dbReference>
<comment type="similarity">
    <text evidence="1">Belongs to the EF-Ts family.</text>
</comment>
<dbReference type="CDD" id="cd14275">
    <property type="entry name" value="UBA_EF-Ts"/>
    <property type="match status" value="1"/>
</dbReference>
<feature type="domain" description="Translation elongation factor EFTs/EF1B dimerisation" evidence="4">
    <location>
        <begin position="73"/>
        <end position="275"/>
    </location>
</feature>
<dbReference type="InterPro" id="IPR001816">
    <property type="entry name" value="Transl_elong_EFTs/EF1B"/>
</dbReference>
<organism evidence="5">
    <name type="scientific">marine metagenome</name>
    <dbReference type="NCBI Taxonomy" id="408172"/>
    <lineage>
        <taxon>unclassified sequences</taxon>
        <taxon>metagenomes</taxon>
        <taxon>ecological metagenomes</taxon>
    </lineage>
</organism>
<protein>
    <recommendedName>
        <fullName evidence="4">Translation elongation factor EFTs/EF1B dimerisation domain-containing protein</fullName>
    </recommendedName>
</protein>
<proteinExistence type="inferred from homology"/>
<dbReference type="Gene3D" id="3.30.479.20">
    <property type="entry name" value="Elongation factor Ts, dimerisation domain"/>
    <property type="match status" value="2"/>
</dbReference>
<accession>A0A382CPI2</accession>